<evidence type="ECO:0000313" key="2">
    <source>
        <dbReference type="EMBL" id="CAH9110756.1"/>
    </source>
</evidence>
<comment type="caution">
    <text evidence="2">The sequence shown here is derived from an EMBL/GenBank/DDBJ whole genome shotgun (WGS) entry which is preliminary data.</text>
</comment>
<dbReference type="EMBL" id="CAMAPF010000178">
    <property type="protein sequence ID" value="CAH9110756.1"/>
    <property type="molecule type" value="Genomic_DNA"/>
</dbReference>
<evidence type="ECO:0000256" key="1">
    <source>
        <dbReference type="SAM" id="MobiDB-lite"/>
    </source>
</evidence>
<evidence type="ECO:0000313" key="3">
    <source>
        <dbReference type="Proteomes" id="UP001152523"/>
    </source>
</evidence>
<protein>
    <submittedName>
        <fullName evidence="2">Uncharacterized protein</fullName>
    </submittedName>
</protein>
<organism evidence="2 3">
    <name type="scientific">Cuscuta epithymum</name>
    <dbReference type="NCBI Taxonomy" id="186058"/>
    <lineage>
        <taxon>Eukaryota</taxon>
        <taxon>Viridiplantae</taxon>
        <taxon>Streptophyta</taxon>
        <taxon>Embryophyta</taxon>
        <taxon>Tracheophyta</taxon>
        <taxon>Spermatophyta</taxon>
        <taxon>Magnoliopsida</taxon>
        <taxon>eudicotyledons</taxon>
        <taxon>Gunneridae</taxon>
        <taxon>Pentapetalae</taxon>
        <taxon>asterids</taxon>
        <taxon>lamiids</taxon>
        <taxon>Solanales</taxon>
        <taxon>Convolvulaceae</taxon>
        <taxon>Cuscuteae</taxon>
        <taxon>Cuscuta</taxon>
        <taxon>Cuscuta subgen. Cuscuta</taxon>
    </lineage>
</organism>
<name>A0AAV0DVD7_9ASTE</name>
<accession>A0AAV0DVD7</accession>
<proteinExistence type="predicted"/>
<reference evidence="2" key="1">
    <citation type="submission" date="2022-07" db="EMBL/GenBank/DDBJ databases">
        <authorList>
            <person name="Macas J."/>
            <person name="Novak P."/>
            <person name="Neumann P."/>
        </authorList>
    </citation>
    <scope>NUCLEOTIDE SEQUENCE</scope>
</reference>
<keyword evidence="3" id="KW-1185">Reference proteome</keyword>
<sequence length="100" mass="10983">MKQGRESTIGQELPPSQQVSATEVSNPGFESLSPHLPYSKIGDQSTKARKLGSTYRPGTRYSRHKDNINGRNLQVVERITPQSRRPEKVVGGTPPRATGV</sequence>
<gene>
    <name evidence="2" type="ORF">CEPIT_LOCUS19277</name>
</gene>
<feature type="compositionally biased region" description="Polar residues" evidence="1">
    <location>
        <begin position="1"/>
        <end position="25"/>
    </location>
</feature>
<feature type="region of interest" description="Disordered" evidence="1">
    <location>
        <begin position="1"/>
        <end position="100"/>
    </location>
</feature>
<dbReference type="AlphaFoldDB" id="A0AAV0DVD7"/>
<dbReference type="Proteomes" id="UP001152523">
    <property type="component" value="Unassembled WGS sequence"/>
</dbReference>